<evidence type="ECO:0000313" key="6">
    <source>
        <dbReference type="Proteomes" id="UP000770717"/>
    </source>
</evidence>
<dbReference type="InterPro" id="IPR019734">
    <property type="entry name" value="TPR_rpt"/>
</dbReference>
<organism evidence="5 6">
    <name type="scientific">Eleutherodactylus coqui</name>
    <name type="common">Puerto Rican coqui</name>
    <dbReference type="NCBI Taxonomy" id="57060"/>
    <lineage>
        <taxon>Eukaryota</taxon>
        <taxon>Metazoa</taxon>
        <taxon>Chordata</taxon>
        <taxon>Craniata</taxon>
        <taxon>Vertebrata</taxon>
        <taxon>Euteleostomi</taxon>
        <taxon>Amphibia</taxon>
        <taxon>Batrachia</taxon>
        <taxon>Anura</taxon>
        <taxon>Neobatrachia</taxon>
        <taxon>Hyloidea</taxon>
        <taxon>Eleutherodactylidae</taxon>
        <taxon>Eleutherodactylinae</taxon>
        <taxon>Eleutherodactylus</taxon>
        <taxon>Eleutherodactylus</taxon>
    </lineage>
</organism>
<protein>
    <submittedName>
        <fullName evidence="5">Uncharacterized protein</fullName>
    </submittedName>
</protein>
<evidence type="ECO:0000256" key="1">
    <source>
        <dbReference type="ARBA" id="ARBA00022737"/>
    </source>
</evidence>
<evidence type="ECO:0000256" key="4">
    <source>
        <dbReference type="SAM" id="Phobius"/>
    </source>
</evidence>
<dbReference type="Proteomes" id="UP000770717">
    <property type="component" value="Unassembled WGS sequence"/>
</dbReference>
<dbReference type="InterPro" id="IPR011990">
    <property type="entry name" value="TPR-like_helical_dom_sf"/>
</dbReference>
<feature type="transmembrane region" description="Helical" evidence="4">
    <location>
        <begin position="264"/>
        <end position="284"/>
    </location>
</feature>
<accession>A0A8J6BKH7</accession>
<keyword evidence="4" id="KW-0472">Membrane</keyword>
<dbReference type="Gene3D" id="1.25.40.10">
    <property type="entry name" value="Tetratricopeptide repeat domain"/>
    <property type="match status" value="1"/>
</dbReference>
<keyword evidence="6" id="KW-1185">Reference proteome</keyword>
<dbReference type="PANTHER" id="PTHR44858">
    <property type="entry name" value="TETRATRICOPEPTIDE REPEAT PROTEIN 6"/>
    <property type="match status" value="1"/>
</dbReference>
<dbReference type="AlphaFoldDB" id="A0A8J6BKH7"/>
<evidence type="ECO:0000313" key="5">
    <source>
        <dbReference type="EMBL" id="KAG9464523.1"/>
    </source>
</evidence>
<feature type="repeat" description="TPR" evidence="3">
    <location>
        <begin position="155"/>
        <end position="188"/>
    </location>
</feature>
<keyword evidence="1" id="KW-0677">Repeat</keyword>
<dbReference type="InterPro" id="IPR050498">
    <property type="entry name" value="Ycf3"/>
</dbReference>
<feature type="non-terminal residue" evidence="5">
    <location>
        <position position="292"/>
    </location>
</feature>
<name>A0A8J6BKH7_ELECQ</name>
<dbReference type="SMART" id="SM00028">
    <property type="entry name" value="TPR"/>
    <property type="match status" value="4"/>
</dbReference>
<dbReference type="PANTHER" id="PTHR44858:SF1">
    <property type="entry name" value="UDP-N-ACETYLGLUCOSAMINE--PEPTIDE N-ACETYLGLUCOSAMINYLTRANSFERASE SPINDLY-RELATED"/>
    <property type="match status" value="1"/>
</dbReference>
<comment type="caution">
    <text evidence="5">The sequence shown here is derived from an EMBL/GenBank/DDBJ whole genome shotgun (WGS) entry which is preliminary data.</text>
</comment>
<evidence type="ECO:0000256" key="3">
    <source>
        <dbReference type="PROSITE-ProRule" id="PRU00339"/>
    </source>
</evidence>
<dbReference type="EMBL" id="WNTK01004320">
    <property type="protein sequence ID" value="KAG9464523.1"/>
    <property type="molecule type" value="Genomic_DNA"/>
</dbReference>
<keyword evidence="4" id="KW-1133">Transmembrane helix</keyword>
<keyword evidence="4" id="KW-0812">Transmembrane</keyword>
<sequence length="292" mass="34319">WVRDIWNNWFDEVFPPSRASVEDEHKYFDMTGVIHTEQVTKEQVSWAIGLDSIPPLLMEDPTASAQDVMKDIIDLTKLIEQQKTPSMFHYCRRGALNRKLGNLALALQDLDLVIGLEPQLLDAYWHRHLIYLLQGKTSEALDDLNFIIKYNKAHADAYLSKAEIYKEKKDYTMSIVNYTQALKCRPNDHDTYYRRAQMYEAQDELLIAMDDYAQCFYHNPSRTDALMKHGLYYFEHSNWNVSVQDFTAVITQDFDNVEARSHTVLLVLHLLLYFLYFIYSHLYIEILVSNQV</sequence>
<gene>
    <name evidence="5" type="ORF">GDO78_019836</name>
</gene>
<dbReference type="OrthoDB" id="1658288at2759"/>
<dbReference type="SUPFAM" id="SSF48452">
    <property type="entry name" value="TPR-like"/>
    <property type="match status" value="1"/>
</dbReference>
<keyword evidence="2 3" id="KW-0802">TPR repeat</keyword>
<proteinExistence type="predicted"/>
<dbReference type="PROSITE" id="PS50005">
    <property type="entry name" value="TPR"/>
    <property type="match status" value="1"/>
</dbReference>
<reference evidence="5" key="1">
    <citation type="thesis" date="2020" institute="ProQuest LLC" country="789 East Eisenhower Parkway, Ann Arbor, MI, USA">
        <title>Comparative Genomics and Chromosome Evolution.</title>
        <authorList>
            <person name="Mudd A.B."/>
        </authorList>
    </citation>
    <scope>NUCLEOTIDE SEQUENCE</scope>
    <source>
        <strain evidence="5">HN-11 Male</strain>
        <tissue evidence="5">Kidney and liver</tissue>
    </source>
</reference>
<evidence type="ECO:0000256" key="2">
    <source>
        <dbReference type="ARBA" id="ARBA00022803"/>
    </source>
</evidence>
<dbReference type="Pfam" id="PF13181">
    <property type="entry name" value="TPR_8"/>
    <property type="match status" value="1"/>
</dbReference>